<evidence type="ECO:0000313" key="2">
    <source>
        <dbReference type="EMBL" id="USP73204.1"/>
    </source>
</evidence>
<dbReference type="EMBL" id="CP089274">
    <property type="protein sequence ID" value="USP73204.1"/>
    <property type="molecule type" value="Genomic_DNA"/>
</dbReference>
<feature type="compositionally biased region" description="Basic and acidic residues" evidence="1">
    <location>
        <begin position="254"/>
        <end position="264"/>
    </location>
</feature>
<dbReference type="AlphaFoldDB" id="A0A9Q8Z1P2"/>
<reference evidence="2" key="1">
    <citation type="submission" date="2021-12" db="EMBL/GenBank/DDBJ databases">
        <title>Curvularia clavata genome.</title>
        <authorList>
            <person name="Cao Y."/>
        </authorList>
    </citation>
    <scope>NUCLEOTIDE SEQUENCE</scope>
    <source>
        <strain evidence="2">Yc1106</strain>
    </source>
</reference>
<sequence>MSQPLPSQYDIATMSHLQYNAATVSAPVNHHGYNEDTMNANDLAAKTAGVKIDNFNWLQSTNKVEKVKGLKELCVGNCRLLYGSERFKFYGNSSPSVPRKPHHHHHPIPHTLTWTKDVVICNDEASKRYCAILTCNQDGQTKFLRTVSGMDPVLAVRELVDGLQKDTSKLFCKTLSPSPSSELLPYDERIDKYAVGSQLEGQQGYTNPMTGQFELSITAVDRKIQGPVDDTAGLIKSWTHAPGGAPRGPRGYKRRAEGQMDRPQAEQQMYGPQVQQQMYGPQTEQQMYGPKAENTLNYG</sequence>
<name>A0A9Q8Z1P2_CURCL</name>
<dbReference type="VEuPathDB" id="FungiDB:yc1106_00478"/>
<dbReference type="Proteomes" id="UP001056012">
    <property type="component" value="Chromosome 1"/>
</dbReference>
<evidence type="ECO:0000256" key="1">
    <source>
        <dbReference type="SAM" id="MobiDB-lite"/>
    </source>
</evidence>
<gene>
    <name evidence="2" type="ORF">yc1106_00478</name>
</gene>
<keyword evidence="3" id="KW-1185">Reference proteome</keyword>
<protein>
    <submittedName>
        <fullName evidence="2">Uncharacterized protein</fullName>
    </submittedName>
</protein>
<feature type="compositionally biased region" description="Low complexity" evidence="1">
    <location>
        <begin position="267"/>
        <end position="282"/>
    </location>
</feature>
<organism evidence="2 3">
    <name type="scientific">Curvularia clavata</name>
    <dbReference type="NCBI Taxonomy" id="95742"/>
    <lineage>
        <taxon>Eukaryota</taxon>
        <taxon>Fungi</taxon>
        <taxon>Dikarya</taxon>
        <taxon>Ascomycota</taxon>
        <taxon>Pezizomycotina</taxon>
        <taxon>Dothideomycetes</taxon>
        <taxon>Pleosporomycetidae</taxon>
        <taxon>Pleosporales</taxon>
        <taxon>Pleosporineae</taxon>
        <taxon>Pleosporaceae</taxon>
        <taxon>Curvularia</taxon>
    </lineage>
</organism>
<proteinExistence type="predicted"/>
<evidence type="ECO:0000313" key="3">
    <source>
        <dbReference type="Proteomes" id="UP001056012"/>
    </source>
</evidence>
<feature type="region of interest" description="Disordered" evidence="1">
    <location>
        <begin position="235"/>
        <end position="299"/>
    </location>
</feature>
<dbReference type="OrthoDB" id="3741724at2759"/>
<accession>A0A9Q8Z1P2</accession>